<sequence length="510" mass="57194">MSTAEKILLTSSIPLAYAAPEKSISSHIKHLYSKLKDTEIDETSTPKHSNRKFTVQIGPLGEVYVVFPNTVYIYDWIPLSGEFNPYNLYLQCSIHCKDASKVLPLSYDRKNENTIALSTFLDSPNIDVYNHLNIMRFSLTRNKDYILNTRVVDSSYHVICNESTNNVHIYNGLKNLFSISTTIFDIKGDLLIYKTTNKATTTKLSISSNKNLANKLLNAMVDIVKDLRDGTNDYKEIIVEAYNTITKQTEYAECVDLVSLKTLFRIGLPQGISKLALSSSNLEFVSVSSRGDEILKWDFSQLKSTKRVILTDRHSRGQTATTISSLQLTNDHVLCVNSNSGSVHYLGSNGWKLPKLGAKYAQTVKTYFIKDFIVILDANDDILVANTEGKLLAFIDMNQIGDPKHEDVINSTQTTQTQIKSQTGYNSQSGYANTGYSSRNLNTGFNELTSTQKTSQQPVSASTPLVWNYQHMEIDVDTCGPYPFAFRNNHFTFTKLPDDESITPALFSSL</sequence>
<evidence type="ECO:0000256" key="1">
    <source>
        <dbReference type="SAM" id="MobiDB-lite"/>
    </source>
</evidence>
<gene>
    <name evidence="2" type="ORF">CANINC_000427</name>
</gene>
<evidence type="ECO:0000313" key="2">
    <source>
        <dbReference type="EMBL" id="TID30981.1"/>
    </source>
</evidence>
<name>A0A4T0X667_9ASCO</name>
<feature type="compositionally biased region" description="Polar residues" evidence="1">
    <location>
        <begin position="419"/>
        <end position="430"/>
    </location>
</feature>
<evidence type="ECO:0000313" key="3">
    <source>
        <dbReference type="Proteomes" id="UP000307173"/>
    </source>
</evidence>
<protein>
    <submittedName>
        <fullName evidence="2">Uncharacterized protein</fullName>
    </submittedName>
</protein>
<organism evidence="2 3">
    <name type="scientific">Pichia inconspicua</name>
    <dbReference type="NCBI Taxonomy" id="52247"/>
    <lineage>
        <taxon>Eukaryota</taxon>
        <taxon>Fungi</taxon>
        <taxon>Dikarya</taxon>
        <taxon>Ascomycota</taxon>
        <taxon>Saccharomycotina</taxon>
        <taxon>Pichiomycetes</taxon>
        <taxon>Pichiales</taxon>
        <taxon>Pichiaceae</taxon>
        <taxon>Pichia</taxon>
    </lineage>
</organism>
<keyword evidence="3" id="KW-1185">Reference proteome</keyword>
<dbReference type="SUPFAM" id="SSF101908">
    <property type="entry name" value="Putative isomerase YbhE"/>
    <property type="match status" value="1"/>
</dbReference>
<dbReference type="AlphaFoldDB" id="A0A4T0X667"/>
<proteinExistence type="predicted"/>
<dbReference type="STRING" id="52247.A0A4T0X667"/>
<accession>A0A4T0X667</accession>
<comment type="caution">
    <text evidence="2">The sequence shown here is derived from an EMBL/GenBank/DDBJ whole genome shotgun (WGS) entry which is preliminary data.</text>
</comment>
<dbReference type="EMBL" id="SELW01000071">
    <property type="protein sequence ID" value="TID30981.1"/>
    <property type="molecule type" value="Genomic_DNA"/>
</dbReference>
<feature type="region of interest" description="Disordered" evidence="1">
    <location>
        <begin position="410"/>
        <end position="430"/>
    </location>
</feature>
<dbReference type="Proteomes" id="UP000307173">
    <property type="component" value="Unassembled WGS sequence"/>
</dbReference>
<dbReference type="OrthoDB" id="4089169at2759"/>
<reference evidence="2 3" key="1">
    <citation type="journal article" date="2019" name="Front. Genet.">
        <title>Whole-Genome Sequencing of the Opportunistic Yeast Pathogen Candida inconspicua Uncovers Its Hybrid Origin.</title>
        <authorList>
            <person name="Mixao V."/>
            <person name="Hansen A.P."/>
            <person name="Saus E."/>
            <person name="Boekhout T."/>
            <person name="Lass-Florl C."/>
            <person name="Gabaldon T."/>
        </authorList>
    </citation>
    <scope>NUCLEOTIDE SEQUENCE [LARGE SCALE GENOMIC DNA]</scope>
    <source>
        <strain evidence="2 3">CBS 180</strain>
    </source>
</reference>